<feature type="region of interest" description="Disordered" evidence="6">
    <location>
        <begin position="297"/>
        <end position="318"/>
    </location>
</feature>
<proteinExistence type="predicted"/>
<dbReference type="PANTHER" id="PTHR31072:SF105">
    <property type="entry name" value="TCP DOMAIN-CONTAINING PROTEIN"/>
    <property type="match status" value="1"/>
</dbReference>
<dbReference type="PROSITE" id="PS51369">
    <property type="entry name" value="TCP"/>
    <property type="match status" value="1"/>
</dbReference>
<dbReference type="InterPro" id="IPR005333">
    <property type="entry name" value="Transcription_factor_TCP"/>
</dbReference>
<keyword evidence="4" id="KW-0804">Transcription</keyword>
<evidence type="ECO:0000313" key="9">
    <source>
        <dbReference type="Proteomes" id="UP000827721"/>
    </source>
</evidence>
<keyword evidence="2" id="KW-0805">Transcription regulation</keyword>
<protein>
    <recommendedName>
        <fullName evidence="7">TCP domain-containing protein</fullName>
    </recommendedName>
</protein>
<sequence>MELTDLQSNNKQNNNSSSEPHHQLHHHHHHHQSSQFVGPFDGGRSGPFMGSISIQAGLTTHAHHHHHHPTLTSSSSPPSGSSSSSSSSANPAPPPQPPPQLVDASLAIATRSSTLLDSSKKNQQNLTTATTSTTATTTTTAITATANPPVKRSTKDRHTKVDGRGRRIRMPATCAARVFQLTRELGHKSDGETIEWLLQQAEPAIIAATGTGTIPANFSTLNVSLRSSGSTLSAPPSKSAPHSFHGALALAHHPGHYEEGFPHAALLGFHHSHQQQQHQQQQQQQHHLMTADQIAEALPSGGDSGGGGGGGGGDSSENYMRKRFREDLFKEDNTNQSQGESGGGGGGGGGGGESSSINKDYKSGLQLPKQQHQEGGGGSSGLFRSSNILPATAMWAVTPAPTSGAGSTFWMLPMTAGAGGGGGPSMATPASGGGGPSEQQQQPQMWPFPPTATPTTASTLQAPLHFVPRFNLPGNIEFQSGRGNPLQLGSMLMQQQPSQHLGLGMSESNLGMLAALNAYSRASLNMNSEQNTPMEHHHHHHQHQQHQQQQQQHHQPQGTDSGDEDPNSSQ</sequence>
<organism evidence="8 9">
    <name type="scientific">Xanthoceras sorbifolium</name>
    <dbReference type="NCBI Taxonomy" id="99658"/>
    <lineage>
        <taxon>Eukaryota</taxon>
        <taxon>Viridiplantae</taxon>
        <taxon>Streptophyta</taxon>
        <taxon>Embryophyta</taxon>
        <taxon>Tracheophyta</taxon>
        <taxon>Spermatophyta</taxon>
        <taxon>Magnoliopsida</taxon>
        <taxon>eudicotyledons</taxon>
        <taxon>Gunneridae</taxon>
        <taxon>Pentapetalae</taxon>
        <taxon>rosids</taxon>
        <taxon>malvids</taxon>
        <taxon>Sapindales</taxon>
        <taxon>Sapindaceae</taxon>
        <taxon>Xanthoceroideae</taxon>
        <taxon>Xanthoceras</taxon>
    </lineage>
</organism>
<evidence type="ECO:0000256" key="3">
    <source>
        <dbReference type="ARBA" id="ARBA00023125"/>
    </source>
</evidence>
<accession>A0ABQ8IGP5</accession>
<feature type="region of interest" description="Disordered" evidence="6">
    <location>
        <begin position="330"/>
        <end position="360"/>
    </location>
</feature>
<feature type="region of interest" description="Disordered" evidence="6">
    <location>
        <begin position="114"/>
        <end position="133"/>
    </location>
</feature>
<comment type="caution">
    <text evidence="8">The sequence shown here is derived from an EMBL/GenBank/DDBJ whole genome shotgun (WGS) entry which is preliminary data.</text>
</comment>
<evidence type="ECO:0000313" key="8">
    <source>
        <dbReference type="EMBL" id="KAH7575805.1"/>
    </source>
</evidence>
<feature type="compositionally biased region" description="Polar residues" evidence="6">
    <location>
        <begin position="114"/>
        <end position="126"/>
    </location>
</feature>
<evidence type="ECO:0000256" key="6">
    <source>
        <dbReference type="SAM" id="MobiDB-lite"/>
    </source>
</evidence>
<dbReference type="Proteomes" id="UP000827721">
    <property type="component" value="Unassembled WGS sequence"/>
</dbReference>
<feature type="compositionally biased region" description="Low complexity" evidence="6">
    <location>
        <begin position="70"/>
        <end position="90"/>
    </location>
</feature>
<feature type="compositionally biased region" description="Acidic residues" evidence="6">
    <location>
        <begin position="561"/>
        <end position="570"/>
    </location>
</feature>
<feature type="region of interest" description="Disordered" evidence="6">
    <location>
        <begin position="529"/>
        <end position="570"/>
    </location>
</feature>
<feature type="compositionally biased region" description="Gly residues" evidence="6">
    <location>
        <begin position="302"/>
        <end position="314"/>
    </location>
</feature>
<gene>
    <name evidence="8" type="ORF">JRO89_XS02G0224200</name>
</gene>
<feature type="region of interest" description="Disordered" evidence="6">
    <location>
        <begin position="1"/>
        <end position="101"/>
    </location>
</feature>
<evidence type="ECO:0000256" key="5">
    <source>
        <dbReference type="ARBA" id="ARBA00023242"/>
    </source>
</evidence>
<feature type="region of interest" description="Disordered" evidence="6">
    <location>
        <begin position="420"/>
        <end position="456"/>
    </location>
</feature>
<keyword evidence="3" id="KW-0238">DNA-binding</keyword>
<feature type="compositionally biased region" description="Low complexity" evidence="6">
    <location>
        <begin position="7"/>
        <end position="18"/>
    </location>
</feature>
<feature type="compositionally biased region" description="Basic residues" evidence="6">
    <location>
        <begin position="23"/>
        <end position="32"/>
    </location>
</feature>
<dbReference type="Pfam" id="PF03634">
    <property type="entry name" value="TCP"/>
    <property type="match status" value="1"/>
</dbReference>
<feature type="domain" description="TCP" evidence="7">
    <location>
        <begin position="154"/>
        <end position="208"/>
    </location>
</feature>
<reference evidence="8 9" key="1">
    <citation type="submission" date="2021-02" db="EMBL/GenBank/DDBJ databases">
        <title>Plant Genome Project.</title>
        <authorList>
            <person name="Zhang R.-G."/>
        </authorList>
    </citation>
    <scope>NUCLEOTIDE SEQUENCE [LARGE SCALE GENOMIC DNA]</scope>
    <source>
        <tissue evidence="8">Leaves</tissue>
    </source>
</reference>
<dbReference type="InterPro" id="IPR017887">
    <property type="entry name" value="TF_TCP_subgr"/>
</dbReference>
<keyword evidence="9" id="KW-1185">Reference proteome</keyword>
<evidence type="ECO:0000259" key="7">
    <source>
        <dbReference type="PROSITE" id="PS51369"/>
    </source>
</evidence>
<evidence type="ECO:0000256" key="2">
    <source>
        <dbReference type="ARBA" id="ARBA00023015"/>
    </source>
</evidence>
<comment type="subcellular location">
    <subcellularLocation>
        <location evidence="1">Nucleus</location>
    </subcellularLocation>
</comment>
<evidence type="ECO:0000256" key="4">
    <source>
        <dbReference type="ARBA" id="ARBA00023163"/>
    </source>
</evidence>
<feature type="compositionally biased region" description="Low complexity" evidence="6">
    <location>
        <begin position="545"/>
        <end position="555"/>
    </location>
</feature>
<dbReference type="EMBL" id="JAFEMO010000002">
    <property type="protein sequence ID" value="KAH7575805.1"/>
    <property type="molecule type" value="Genomic_DNA"/>
</dbReference>
<feature type="compositionally biased region" description="Gly residues" evidence="6">
    <location>
        <begin position="340"/>
        <end position="353"/>
    </location>
</feature>
<name>A0ABQ8IGP5_9ROSI</name>
<feature type="compositionally biased region" description="Pro residues" evidence="6">
    <location>
        <begin position="91"/>
        <end position="100"/>
    </location>
</feature>
<dbReference type="PANTHER" id="PTHR31072">
    <property type="entry name" value="TRANSCRIPTION FACTOR TCP4-RELATED"/>
    <property type="match status" value="1"/>
</dbReference>
<keyword evidence="5" id="KW-0539">Nucleus</keyword>
<evidence type="ECO:0000256" key="1">
    <source>
        <dbReference type="ARBA" id="ARBA00004123"/>
    </source>
</evidence>